<sequence>MTNTTTSTTSTTTATTPTGAADPAADAPAGADPRPVLLLGGTGTTGRRVAERLRRSGRAVRVASRAAHPPFEWAVPGTWGPVLDGAGAAYVAYAPDLAVPGAPEVVTAFARAAVQRGVERLVLLSGRGEAEAQRAEVRVREVAPALVVVRASFFMQDFDEKFFVDDVRAGRVRLPVGPVAEPFVDAEDVADVAAAALLDPRRAGATYEVSGPELLTFPRALASISAALGRRVEYEQVPVDGYRRAVGELGVPAEVVELLVHLFTEVLDGRGERLSTGVQEALGREPRSFDDYARRVAASGVWG</sequence>
<evidence type="ECO:0000313" key="3">
    <source>
        <dbReference type="EMBL" id="MBB2902168.1"/>
    </source>
</evidence>
<dbReference type="Pfam" id="PF05368">
    <property type="entry name" value="NmrA"/>
    <property type="match status" value="1"/>
</dbReference>
<feature type="region of interest" description="Disordered" evidence="1">
    <location>
        <begin position="1"/>
        <end position="42"/>
    </location>
</feature>
<feature type="compositionally biased region" description="Low complexity" evidence="1">
    <location>
        <begin position="1"/>
        <end position="39"/>
    </location>
</feature>
<reference evidence="3 4" key="1">
    <citation type="submission" date="2020-08" db="EMBL/GenBank/DDBJ databases">
        <title>The Agave Microbiome: Exploring the role of microbial communities in plant adaptations to desert environments.</title>
        <authorList>
            <person name="Partida-Martinez L.P."/>
        </authorList>
    </citation>
    <scope>NUCLEOTIDE SEQUENCE [LARGE SCALE GENOMIC DNA]</scope>
    <source>
        <strain evidence="3 4">AS2.23</strain>
    </source>
</reference>
<dbReference type="Gene3D" id="3.90.25.10">
    <property type="entry name" value="UDP-galactose 4-epimerase, domain 1"/>
    <property type="match status" value="1"/>
</dbReference>
<organism evidence="3 4">
    <name type="scientific">Kineococcus radiotolerans</name>
    <dbReference type="NCBI Taxonomy" id="131568"/>
    <lineage>
        <taxon>Bacteria</taxon>
        <taxon>Bacillati</taxon>
        <taxon>Actinomycetota</taxon>
        <taxon>Actinomycetes</taxon>
        <taxon>Kineosporiales</taxon>
        <taxon>Kineosporiaceae</taxon>
        <taxon>Kineococcus</taxon>
    </lineage>
</organism>
<dbReference type="RefSeq" id="WP_183392064.1">
    <property type="nucleotide sequence ID" value="NZ_JACHVY010000003.1"/>
</dbReference>
<reference evidence="3 4" key="2">
    <citation type="submission" date="2020-08" db="EMBL/GenBank/DDBJ databases">
        <authorList>
            <person name="Partida-Martinez L."/>
            <person name="Huntemann M."/>
            <person name="Clum A."/>
            <person name="Wang J."/>
            <person name="Palaniappan K."/>
            <person name="Ritter S."/>
            <person name="Chen I.-M."/>
            <person name="Stamatis D."/>
            <person name="Reddy T."/>
            <person name="O'Malley R."/>
            <person name="Daum C."/>
            <person name="Shapiro N."/>
            <person name="Ivanova N."/>
            <person name="Kyrpides N."/>
            <person name="Woyke T."/>
        </authorList>
    </citation>
    <scope>NUCLEOTIDE SEQUENCE [LARGE SCALE GENOMIC DNA]</scope>
    <source>
        <strain evidence="3 4">AS2.23</strain>
    </source>
</reference>
<dbReference type="AlphaFoldDB" id="A0A7W4TNF9"/>
<feature type="domain" description="NmrA-like" evidence="2">
    <location>
        <begin position="146"/>
        <end position="268"/>
    </location>
</feature>
<dbReference type="PANTHER" id="PTHR43162:SF1">
    <property type="entry name" value="PRESTALK A DIFFERENTIATION PROTEIN A"/>
    <property type="match status" value="1"/>
</dbReference>
<name>A0A7W4TNF9_KINRA</name>
<evidence type="ECO:0000259" key="2">
    <source>
        <dbReference type="Pfam" id="PF05368"/>
    </source>
</evidence>
<comment type="caution">
    <text evidence="3">The sequence shown here is derived from an EMBL/GenBank/DDBJ whole genome shotgun (WGS) entry which is preliminary data.</text>
</comment>
<dbReference type="InterPro" id="IPR051604">
    <property type="entry name" value="Ergot_Alk_Oxidoreductase"/>
</dbReference>
<evidence type="ECO:0000256" key="1">
    <source>
        <dbReference type="SAM" id="MobiDB-lite"/>
    </source>
</evidence>
<dbReference type="SUPFAM" id="SSF51735">
    <property type="entry name" value="NAD(P)-binding Rossmann-fold domains"/>
    <property type="match status" value="1"/>
</dbReference>
<protein>
    <submittedName>
        <fullName evidence="3">Uncharacterized protein YbjT (DUF2867 family)</fullName>
    </submittedName>
</protein>
<accession>A0A7W4TNF9</accession>
<dbReference type="EMBL" id="JACHVY010000003">
    <property type="protein sequence ID" value="MBB2902168.1"/>
    <property type="molecule type" value="Genomic_DNA"/>
</dbReference>
<dbReference type="Proteomes" id="UP000533269">
    <property type="component" value="Unassembled WGS sequence"/>
</dbReference>
<dbReference type="InterPro" id="IPR036291">
    <property type="entry name" value="NAD(P)-bd_dom_sf"/>
</dbReference>
<evidence type="ECO:0000313" key="4">
    <source>
        <dbReference type="Proteomes" id="UP000533269"/>
    </source>
</evidence>
<dbReference type="InterPro" id="IPR008030">
    <property type="entry name" value="NmrA-like"/>
</dbReference>
<dbReference type="PANTHER" id="PTHR43162">
    <property type="match status" value="1"/>
</dbReference>
<gene>
    <name evidence="3" type="ORF">FHR75_002999</name>
</gene>
<dbReference type="Gene3D" id="3.40.50.720">
    <property type="entry name" value="NAD(P)-binding Rossmann-like Domain"/>
    <property type="match status" value="1"/>
</dbReference>
<proteinExistence type="predicted"/>